<dbReference type="Gene3D" id="3.60.20.10">
    <property type="entry name" value="Glutamine Phosphoribosylpyrophosphate, subunit 1, domain 1"/>
    <property type="match status" value="1"/>
</dbReference>
<keyword evidence="4 9" id="KW-0547">Nucleotide-binding</keyword>
<dbReference type="GO" id="GO:0006529">
    <property type="term" value="P:asparagine biosynthetic process"/>
    <property type="evidence" value="ECO:0007669"/>
    <property type="project" value="UniProtKB-KW"/>
</dbReference>
<dbReference type="InterPro" id="IPR033738">
    <property type="entry name" value="AsnB_N"/>
</dbReference>
<accession>A0A498D3I8</accession>
<evidence type="ECO:0000256" key="1">
    <source>
        <dbReference type="ARBA" id="ARBA00005187"/>
    </source>
</evidence>
<dbReference type="PROSITE" id="PS51278">
    <property type="entry name" value="GATASE_TYPE_2"/>
    <property type="match status" value="1"/>
</dbReference>
<comment type="pathway">
    <text evidence="1">Amino-acid biosynthesis; L-asparagine biosynthesis; L-asparagine from L-aspartate (L-Gln route): step 1/1.</text>
</comment>
<dbReference type="GO" id="GO:0005524">
    <property type="term" value="F:ATP binding"/>
    <property type="evidence" value="ECO:0007669"/>
    <property type="project" value="UniProtKB-KW"/>
</dbReference>
<dbReference type="InterPro" id="IPR006426">
    <property type="entry name" value="Asn_synth_AEB"/>
</dbReference>
<evidence type="ECO:0000313" key="11">
    <source>
        <dbReference type="EMBL" id="RLL42771.1"/>
    </source>
</evidence>
<feature type="domain" description="Glutamine amidotransferase type-2" evidence="10">
    <location>
        <begin position="2"/>
        <end position="217"/>
    </location>
</feature>
<keyword evidence="5 9" id="KW-0067">ATP-binding</keyword>
<keyword evidence="7" id="KW-0315">Glutamine amidotransferase</keyword>
<dbReference type="AlphaFoldDB" id="A0A498D3I8"/>
<sequence length="645" mass="74792">MSAITGICNINKEPINIDHISLMMNNLKRFPADDTKIWNKANNVLGCHAQWITPESIGEPLPYYDTESKLAITADAIIDNREELFEKLQVPKEKQKTIPDSQLILLAYQKWGEDCPKYLVGDFSFFICDEKEQKLFGARDYSGARTLYYFNNIEHFVFCTLIKPILLLPYVEKKLNEQWVGDFLAIPDMFDSIDPSSTVYESIKQVPPSHTITVKEGNVKLARYCNLAEIEELILKSDDEYVEAFKDVFGKTINNYVRTDFKVGSRLSGGLDSGSVVSFAARTLEEQNKELNTYSYVPLDGFEDWTHKSKIADETPYIQSTIDYVGNIKPNLLSFPERSPFSVIDEWLEVLEMPYKFFENSHWISGIYQEASQQGIKVMLNGARGNYTISWGNALDYYTRLLKSFQWFYLYKEINKFIHVKGTGRKRVIQVLMKKAIPQLTQTNSDYLMPIIINPDFAMKVNAYERIQKFDIHANGSDIPDTFTARRNQFEKLFYRSNGAIDTKFSLRDNIWNRDPTNDIRVAQFCLSVPNSQYIHNGWDRALIRRATKNILPDKVRLNHLYKGIQGADGIQRMLPNWGEFIKQLQNMIDSPVMGEYLNLEVIKQAFIKVKDNPQPELILDLDFKILMRSLILYRFLKKEFKEVI</sequence>
<dbReference type="InterPro" id="IPR017932">
    <property type="entry name" value="GATase_2_dom"/>
</dbReference>
<evidence type="ECO:0000256" key="9">
    <source>
        <dbReference type="PIRSR" id="PIRSR001589-2"/>
    </source>
</evidence>
<comment type="caution">
    <text evidence="11">The sequence shown here is derived from an EMBL/GenBank/DDBJ whole genome shotgun (WGS) entry which is preliminary data.</text>
</comment>
<dbReference type="EC" id="6.3.5.4" evidence="3"/>
<reference evidence="11 12" key="1">
    <citation type="submission" date="2018-10" db="EMBL/GenBank/DDBJ databases">
        <title>Oceanobacillus sp. YLB-02 draft genome.</title>
        <authorList>
            <person name="Yu L."/>
        </authorList>
    </citation>
    <scope>NUCLEOTIDE SEQUENCE [LARGE SCALE GENOMIC DNA]</scope>
    <source>
        <strain evidence="11 12">YLB-02</strain>
    </source>
</reference>
<dbReference type="InterPro" id="IPR051786">
    <property type="entry name" value="ASN_synthetase/amidase"/>
</dbReference>
<dbReference type="InterPro" id="IPR014729">
    <property type="entry name" value="Rossmann-like_a/b/a_fold"/>
</dbReference>
<organism evidence="11 12">
    <name type="scientific">Oceanobacillus piezotolerans</name>
    <dbReference type="NCBI Taxonomy" id="2448030"/>
    <lineage>
        <taxon>Bacteria</taxon>
        <taxon>Bacillati</taxon>
        <taxon>Bacillota</taxon>
        <taxon>Bacilli</taxon>
        <taxon>Bacillales</taxon>
        <taxon>Bacillaceae</taxon>
        <taxon>Oceanobacillus</taxon>
    </lineage>
</organism>
<evidence type="ECO:0000256" key="5">
    <source>
        <dbReference type="ARBA" id="ARBA00022840"/>
    </source>
</evidence>
<evidence type="ECO:0000256" key="7">
    <source>
        <dbReference type="ARBA" id="ARBA00022962"/>
    </source>
</evidence>
<keyword evidence="6" id="KW-0061">Asparagine biosynthesis</keyword>
<dbReference type="EMBL" id="RCHR01000005">
    <property type="protein sequence ID" value="RLL42771.1"/>
    <property type="molecule type" value="Genomic_DNA"/>
</dbReference>
<feature type="binding site" evidence="9">
    <location>
        <position position="100"/>
    </location>
    <ligand>
        <name>L-glutamine</name>
        <dbReference type="ChEBI" id="CHEBI:58359"/>
    </ligand>
</feature>
<dbReference type="PIRSF" id="PIRSF001589">
    <property type="entry name" value="Asn_synthetase_glu-h"/>
    <property type="match status" value="1"/>
</dbReference>
<evidence type="ECO:0000256" key="8">
    <source>
        <dbReference type="ARBA" id="ARBA00048741"/>
    </source>
</evidence>
<dbReference type="GO" id="GO:0004066">
    <property type="term" value="F:asparagine synthase (glutamine-hydrolyzing) activity"/>
    <property type="evidence" value="ECO:0007669"/>
    <property type="project" value="UniProtKB-EC"/>
</dbReference>
<dbReference type="SUPFAM" id="SSF52402">
    <property type="entry name" value="Adenine nucleotide alpha hydrolases-like"/>
    <property type="match status" value="1"/>
</dbReference>
<comment type="catalytic activity">
    <reaction evidence="8">
        <text>L-aspartate + L-glutamine + ATP + H2O = L-asparagine + L-glutamate + AMP + diphosphate + H(+)</text>
        <dbReference type="Rhea" id="RHEA:12228"/>
        <dbReference type="ChEBI" id="CHEBI:15377"/>
        <dbReference type="ChEBI" id="CHEBI:15378"/>
        <dbReference type="ChEBI" id="CHEBI:29985"/>
        <dbReference type="ChEBI" id="CHEBI:29991"/>
        <dbReference type="ChEBI" id="CHEBI:30616"/>
        <dbReference type="ChEBI" id="CHEBI:33019"/>
        <dbReference type="ChEBI" id="CHEBI:58048"/>
        <dbReference type="ChEBI" id="CHEBI:58359"/>
        <dbReference type="ChEBI" id="CHEBI:456215"/>
        <dbReference type="EC" id="6.3.5.4"/>
    </reaction>
</comment>
<gene>
    <name evidence="11" type="ORF">D8M04_14560</name>
</gene>
<comment type="similarity">
    <text evidence="2">Belongs to the asparagine synthetase family.</text>
</comment>
<dbReference type="Pfam" id="PF13537">
    <property type="entry name" value="GATase_7"/>
    <property type="match status" value="1"/>
</dbReference>
<dbReference type="Proteomes" id="UP000270219">
    <property type="component" value="Unassembled WGS sequence"/>
</dbReference>
<evidence type="ECO:0000256" key="3">
    <source>
        <dbReference type="ARBA" id="ARBA00012737"/>
    </source>
</evidence>
<evidence type="ECO:0000256" key="6">
    <source>
        <dbReference type="ARBA" id="ARBA00022888"/>
    </source>
</evidence>
<dbReference type="RefSeq" id="WP_121524138.1">
    <property type="nucleotide sequence ID" value="NZ_RCHR01000005.1"/>
</dbReference>
<evidence type="ECO:0000256" key="4">
    <source>
        <dbReference type="ARBA" id="ARBA00022741"/>
    </source>
</evidence>
<evidence type="ECO:0000313" key="12">
    <source>
        <dbReference type="Proteomes" id="UP000270219"/>
    </source>
</evidence>
<dbReference type="Gene3D" id="3.40.50.620">
    <property type="entry name" value="HUPs"/>
    <property type="match status" value="2"/>
</dbReference>
<keyword evidence="6" id="KW-0028">Amino-acid biosynthesis</keyword>
<name>A0A498D3I8_9BACI</name>
<proteinExistence type="inferred from homology"/>
<dbReference type="OrthoDB" id="9763290at2"/>
<dbReference type="PANTHER" id="PTHR43284:SF1">
    <property type="entry name" value="ASPARAGINE SYNTHETASE"/>
    <property type="match status" value="1"/>
</dbReference>
<dbReference type="CDD" id="cd00712">
    <property type="entry name" value="AsnB"/>
    <property type="match status" value="1"/>
</dbReference>
<dbReference type="InterPro" id="IPR029055">
    <property type="entry name" value="Ntn_hydrolases_N"/>
</dbReference>
<dbReference type="PANTHER" id="PTHR43284">
    <property type="entry name" value="ASPARAGINE SYNTHETASE (GLUTAMINE-HYDROLYZING)"/>
    <property type="match status" value="1"/>
</dbReference>
<dbReference type="Pfam" id="PF00733">
    <property type="entry name" value="Asn_synthase"/>
    <property type="match status" value="1"/>
</dbReference>
<evidence type="ECO:0000256" key="2">
    <source>
        <dbReference type="ARBA" id="ARBA00005752"/>
    </source>
</evidence>
<evidence type="ECO:0000259" key="10">
    <source>
        <dbReference type="PROSITE" id="PS51278"/>
    </source>
</evidence>
<dbReference type="InterPro" id="IPR001962">
    <property type="entry name" value="Asn_synthase"/>
</dbReference>
<keyword evidence="12" id="KW-1185">Reference proteome</keyword>
<dbReference type="SUPFAM" id="SSF56235">
    <property type="entry name" value="N-terminal nucleophile aminohydrolases (Ntn hydrolases)"/>
    <property type="match status" value="1"/>
</dbReference>
<protein>
    <recommendedName>
        <fullName evidence="3">asparagine synthase (glutamine-hydrolyzing)</fullName>
        <ecNumber evidence="3">6.3.5.4</ecNumber>
    </recommendedName>
</protein>
<feature type="binding site" evidence="9">
    <location>
        <position position="297"/>
    </location>
    <ligand>
        <name>ATP</name>
        <dbReference type="ChEBI" id="CHEBI:30616"/>
    </ligand>
</feature>